<organism evidence="2">
    <name type="scientific">Cladocopium goreaui</name>
    <dbReference type="NCBI Taxonomy" id="2562237"/>
    <lineage>
        <taxon>Eukaryota</taxon>
        <taxon>Sar</taxon>
        <taxon>Alveolata</taxon>
        <taxon>Dinophyceae</taxon>
        <taxon>Suessiales</taxon>
        <taxon>Symbiodiniaceae</taxon>
        <taxon>Cladocopium</taxon>
    </lineage>
</organism>
<evidence type="ECO:0000313" key="3">
    <source>
        <dbReference type="EMBL" id="CAL1165509.1"/>
    </source>
</evidence>
<reference evidence="3" key="2">
    <citation type="submission" date="2024-04" db="EMBL/GenBank/DDBJ databases">
        <authorList>
            <person name="Chen Y."/>
            <person name="Shah S."/>
            <person name="Dougan E. K."/>
            <person name="Thang M."/>
            <person name="Chan C."/>
        </authorList>
    </citation>
    <scope>NUCLEOTIDE SEQUENCE [LARGE SCALE GENOMIC DNA]</scope>
</reference>
<dbReference type="Proteomes" id="UP001152797">
    <property type="component" value="Unassembled WGS sequence"/>
</dbReference>
<dbReference type="GO" id="GO:0099122">
    <property type="term" value="F:RNA polymerase II C-terminal domain binding"/>
    <property type="evidence" value="ECO:0007669"/>
    <property type="project" value="InterPro"/>
</dbReference>
<evidence type="ECO:0000313" key="5">
    <source>
        <dbReference type="Proteomes" id="UP001152797"/>
    </source>
</evidence>
<dbReference type="OrthoDB" id="193787at2759"/>
<dbReference type="EMBL" id="CAMXCT010005346">
    <property type="protein sequence ID" value="CAI4012134.1"/>
    <property type="molecule type" value="Genomic_DNA"/>
</dbReference>
<keyword evidence="5" id="KW-1185">Reference proteome</keyword>
<dbReference type="EMBL" id="CAMXCT030005346">
    <property type="protein sequence ID" value="CAL4799446.1"/>
    <property type="molecule type" value="Genomic_DNA"/>
</dbReference>
<sequence>MTKEVDALEQWLQVNAGDWTGRKSTTECKYRKKLDELVVQQPDGTVGLSIRFRTAAEEMAVQVLKKVSDLAEALAQQLQDFTSDAATSATSATSVALALGPGREAGKIRFQEDEIPISGMHMVKLRQLYEVHNGGQVSEEAFRHRMYCMLRRYVTFIGLDPAQQGSQGGNMHAAAPESVFAWLRDHMGVTCELFASPLNCYFAQYYSAFPDVDAFFGSRGSFFDVDDLPEGSYEVGPPYTEEVMELMARKLLRHLQSSEAQRRALSFVVFVPHWGDDCTALSLMGGGDFEAFRPSPCKSSESPYLLARGREHHYISGVQFFHDSGADARRRYYDVPHGTRIYVLQTSSGASKWPFDEAAARALLDKLSPAEQQKSWAARWNVLMPCGNVRPPLTNPLAILFTLNPGCSSQPYALLFL</sequence>
<dbReference type="InterPro" id="IPR039881">
    <property type="entry name" value="PCIF1-like"/>
</dbReference>
<dbReference type="AlphaFoldDB" id="A0A9P1GJ30"/>
<dbReference type="EMBL" id="CAMXCT020005346">
    <property type="protein sequence ID" value="CAL1165509.1"/>
    <property type="molecule type" value="Genomic_DNA"/>
</dbReference>
<dbReference type="PANTHER" id="PTHR21727">
    <property type="entry name" value="PHOSPHORYLATED CTD INTERACTING FACTOR 1"/>
    <property type="match status" value="1"/>
</dbReference>
<protein>
    <submittedName>
        <fullName evidence="4">PCIF1 WW domain-containing protein</fullName>
    </submittedName>
</protein>
<dbReference type="InterPro" id="IPR022035">
    <property type="entry name" value="PCIF1_WW"/>
</dbReference>
<feature type="domain" description="PCIF1 WW" evidence="1">
    <location>
        <begin position="124"/>
        <end position="289"/>
    </location>
</feature>
<name>A0A9P1GJ30_9DINO</name>
<reference evidence="2" key="1">
    <citation type="submission" date="2022-10" db="EMBL/GenBank/DDBJ databases">
        <authorList>
            <person name="Chen Y."/>
            <person name="Dougan E. K."/>
            <person name="Chan C."/>
            <person name="Rhodes N."/>
            <person name="Thang M."/>
        </authorList>
    </citation>
    <scope>NUCLEOTIDE SEQUENCE</scope>
</reference>
<accession>A0A9P1GJ30</accession>
<gene>
    <name evidence="2" type="ORF">C1SCF055_LOCUS37231</name>
</gene>
<comment type="caution">
    <text evidence="2">The sequence shown here is derived from an EMBL/GenBank/DDBJ whole genome shotgun (WGS) entry which is preliminary data.</text>
</comment>
<proteinExistence type="predicted"/>
<dbReference type="PANTHER" id="PTHR21727:SF0">
    <property type="entry name" value="MRNA (2'-O-METHYLADENOSINE-N(6)-)-METHYLTRANSFERASE"/>
    <property type="match status" value="1"/>
</dbReference>
<evidence type="ECO:0000259" key="1">
    <source>
        <dbReference type="Pfam" id="PF12237"/>
    </source>
</evidence>
<dbReference type="Pfam" id="PF12237">
    <property type="entry name" value="PCIF1_WW"/>
    <property type="match status" value="1"/>
</dbReference>
<evidence type="ECO:0000313" key="4">
    <source>
        <dbReference type="EMBL" id="CAL4799446.1"/>
    </source>
</evidence>
<evidence type="ECO:0000313" key="2">
    <source>
        <dbReference type="EMBL" id="CAI4012134.1"/>
    </source>
</evidence>
<dbReference type="GO" id="GO:0016422">
    <property type="term" value="F:mRNA (2'-O-methyladenosine-N6-)-methyltransferase activity"/>
    <property type="evidence" value="ECO:0007669"/>
    <property type="project" value="InterPro"/>
</dbReference>